<dbReference type="Proteomes" id="UP000243937">
    <property type="component" value="Chromosome"/>
</dbReference>
<evidence type="ECO:0000256" key="12">
    <source>
        <dbReference type="ARBA" id="ARBA00023239"/>
    </source>
</evidence>
<dbReference type="PROSITE" id="PS00614">
    <property type="entry name" value="IGPS"/>
    <property type="match status" value="1"/>
</dbReference>
<dbReference type="CDD" id="cd00331">
    <property type="entry name" value="IGPS"/>
    <property type="match status" value="1"/>
</dbReference>
<comment type="similarity">
    <text evidence="16">Belongs to the TrpF family.</text>
</comment>
<dbReference type="Pfam" id="PF00697">
    <property type="entry name" value="PRAI"/>
    <property type="match status" value="1"/>
</dbReference>
<comment type="catalytic activity">
    <reaction evidence="2 15">
        <text>1-(2-carboxyphenylamino)-1-deoxy-D-ribulose 5-phosphate + H(+) = (1S,2R)-1-C-(indol-3-yl)glycerol 3-phosphate + CO2 + H2O</text>
        <dbReference type="Rhea" id="RHEA:23476"/>
        <dbReference type="ChEBI" id="CHEBI:15377"/>
        <dbReference type="ChEBI" id="CHEBI:15378"/>
        <dbReference type="ChEBI" id="CHEBI:16526"/>
        <dbReference type="ChEBI" id="CHEBI:58613"/>
        <dbReference type="ChEBI" id="CHEBI:58866"/>
        <dbReference type="EC" id="4.1.1.48"/>
    </reaction>
</comment>
<evidence type="ECO:0000313" key="20">
    <source>
        <dbReference type="Proteomes" id="UP000243937"/>
    </source>
</evidence>
<feature type="domain" description="N-(5'phosphoribosyl) anthranilate isomerase (PRAI)" evidence="18">
    <location>
        <begin position="258"/>
        <end position="449"/>
    </location>
</feature>
<evidence type="ECO:0000256" key="5">
    <source>
        <dbReference type="ARBA" id="ARBA00007902"/>
    </source>
</evidence>
<dbReference type="EC" id="5.3.1.24" evidence="16"/>
<evidence type="ECO:0000256" key="15">
    <source>
        <dbReference type="HAMAP-Rule" id="MF_00134"/>
    </source>
</evidence>
<dbReference type="InterPro" id="IPR013798">
    <property type="entry name" value="Indole-3-glycerol_P_synth_dom"/>
</dbReference>
<name>A0A1Y0D3C8_9GAMM</name>
<evidence type="ECO:0000256" key="3">
    <source>
        <dbReference type="ARBA" id="ARBA00004664"/>
    </source>
</evidence>
<dbReference type="GO" id="GO:0004425">
    <property type="term" value="F:indole-3-glycerol-phosphate synthase activity"/>
    <property type="evidence" value="ECO:0007669"/>
    <property type="project" value="UniProtKB-UniRule"/>
</dbReference>
<dbReference type="AlphaFoldDB" id="A0A1Y0D3C8"/>
<comment type="catalytic activity">
    <reaction evidence="1 16">
        <text>N-(5-phospho-beta-D-ribosyl)anthranilate = 1-(2-carboxyphenylamino)-1-deoxy-D-ribulose 5-phosphate</text>
        <dbReference type="Rhea" id="RHEA:21540"/>
        <dbReference type="ChEBI" id="CHEBI:18277"/>
        <dbReference type="ChEBI" id="CHEBI:58613"/>
        <dbReference type="EC" id="5.3.1.24"/>
    </reaction>
</comment>
<keyword evidence="12 15" id="KW-0456">Lyase</keyword>
<dbReference type="HAMAP" id="MF_00135">
    <property type="entry name" value="PRAI"/>
    <property type="match status" value="1"/>
</dbReference>
<dbReference type="GO" id="GO:0004640">
    <property type="term" value="F:phosphoribosylanthranilate isomerase activity"/>
    <property type="evidence" value="ECO:0007669"/>
    <property type="project" value="UniProtKB-UniRule"/>
</dbReference>
<dbReference type="EC" id="4.1.1.48" evidence="15"/>
<evidence type="ECO:0000256" key="1">
    <source>
        <dbReference type="ARBA" id="ARBA00001164"/>
    </source>
</evidence>
<dbReference type="SUPFAM" id="SSF51366">
    <property type="entry name" value="Ribulose-phoshate binding barrel"/>
    <property type="match status" value="2"/>
</dbReference>
<comment type="similarity">
    <text evidence="6">In the C-terminal section; belongs to the TrpF family.</text>
</comment>
<dbReference type="GO" id="GO:0000162">
    <property type="term" value="P:L-tryptophan biosynthetic process"/>
    <property type="evidence" value="ECO:0007669"/>
    <property type="project" value="UniProtKB-UniRule"/>
</dbReference>
<evidence type="ECO:0000256" key="14">
    <source>
        <dbReference type="ARBA" id="ARBA00025592"/>
    </source>
</evidence>
<evidence type="ECO:0000259" key="18">
    <source>
        <dbReference type="Pfam" id="PF00697"/>
    </source>
</evidence>
<dbReference type="UniPathway" id="UPA00035">
    <property type="reaction ID" value="UER00042"/>
</dbReference>
<reference evidence="19 20" key="1">
    <citation type="journal article" date="2014" name="Int. J. Syst. Evol. Microbiol.">
        <title>Oceanisphaera profunda sp. nov., a marine bacterium isolated from deep-sea sediment, and emended description of the genus Oceanisphaera.</title>
        <authorList>
            <person name="Xu Z."/>
            <person name="Zhang X.Y."/>
            <person name="Su H.N."/>
            <person name="Yu Z.C."/>
            <person name="Liu C."/>
            <person name="Li H."/>
            <person name="Chen X.L."/>
            <person name="Song X.Y."/>
            <person name="Xie B.B."/>
            <person name="Qin Q.L."/>
            <person name="Zhou B.C."/>
            <person name="Shi M."/>
            <person name="Huang Y."/>
            <person name="Zhang Y.Z."/>
        </authorList>
    </citation>
    <scope>NUCLEOTIDE SEQUENCE [LARGE SCALE GENOMIC DNA]</scope>
    <source>
        <strain evidence="19 20">SM1222</strain>
    </source>
</reference>
<dbReference type="EMBL" id="CP021377">
    <property type="protein sequence ID" value="ART81716.1"/>
    <property type="molecule type" value="Genomic_DNA"/>
</dbReference>
<dbReference type="InterPro" id="IPR045186">
    <property type="entry name" value="Indole-3-glycerol_P_synth"/>
</dbReference>
<evidence type="ECO:0000256" key="7">
    <source>
        <dbReference type="ARBA" id="ARBA00022605"/>
    </source>
</evidence>
<evidence type="ECO:0000256" key="9">
    <source>
        <dbReference type="ARBA" id="ARBA00022822"/>
    </source>
</evidence>
<proteinExistence type="inferred from homology"/>
<evidence type="ECO:0000256" key="13">
    <source>
        <dbReference type="ARBA" id="ARBA00023268"/>
    </source>
</evidence>
<evidence type="ECO:0000256" key="4">
    <source>
        <dbReference type="ARBA" id="ARBA00004696"/>
    </source>
</evidence>
<evidence type="ECO:0000256" key="8">
    <source>
        <dbReference type="ARBA" id="ARBA00022793"/>
    </source>
</evidence>
<comment type="pathway">
    <text evidence="4 15">Amino-acid biosynthesis; L-tryptophan biosynthesis; L-tryptophan from chorismate: step 4/5.</text>
</comment>
<evidence type="ECO:0000256" key="2">
    <source>
        <dbReference type="ARBA" id="ARBA00001633"/>
    </source>
</evidence>
<evidence type="ECO:0000256" key="16">
    <source>
        <dbReference type="HAMAP-Rule" id="MF_00135"/>
    </source>
</evidence>
<gene>
    <name evidence="16" type="primary">trpF</name>
    <name evidence="15" type="synonym">trpC</name>
    <name evidence="19" type="ORF">CBP31_02985</name>
</gene>
<feature type="domain" description="Indole-3-glycerol phosphate synthase" evidence="17">
    <location>
        <begin position="7"/>
        <end position="253"/>
    </location>
</feature>
<keyword evidence="8 15" id="KW-0210">Decarboxylase</keyword>
<dbReference type="PANTHER" id="PTHR22854:SF2">
    <property type="entry name" value="INDOLE-3-GLYCEROL-PHOSPHATE SYNTHASE"/>
    <property type="match status" value="1"/>
</dbReference>
<organism evidence="19 20">
    <name type="scientific">Oceanisphaera profunda</name>
    <dbReference type="NCBI Taxonomy" id="1416627"/>
    <lineage>
        <taxon>Bacteria</taxon>
        <taxon>Pseudomonadati</taxon>
        <taxon>Pseudomonadota</taxon>
        <taxon>Gammaproteobacteria</taxon>
        <taxon>Aeromonadales</taxon>
        <taxon>Aeromonadaceae</taxon>
        <taxon>Oceanisphaera</taxon>
    </lineage>
</organism>
<dbReference type="RefSeq" id="WP_087034804.1">
    <property type="nucleotide sequence ID" value="NZ_CP021377.1"/>
</dbReference>
<sequence>MLSTVLGKIVADKKIWVRERKVSQPLSGFEAKLTPSDRPFVAALEAKSPAFILECKKASPSKGLIREDFNLDAIAQVYGRHASAISVLTDEKYFQGQFDFVTQVRSQVTQPVICKDFIIDAYQIKLARLYQADAILLMLSVLTDEEYVALNAVAESLNMGVLTEVISEEEVARAIALNAKVIGINNRDLRDLSIDLDRTKQLSALIPADRIVISESGINHHSQVQELSAYADGFLVGSSLMAQDDVELAVRQLILGANKVCGLTRPQDAASAYAAGAVHGGLIFVSHSPRYVTTAQARTIMAAAPLHYVGVFQNHDLAEVSQTAKALGLHAVQLHGEEDDAFIDALKQAHPELAVWKSVPVSDQLPSLPAGADRLLFDTQAAGQSGGTGQAFDWGLLNKLTDRSQAMLAGGINPDNAAQAASLGCVGLDFNSGVESAPGQKDAEKLNAAFTSLRSYGRKSGRKTDSRNK</sequence>
<accession>A0A1Y0D3C8</accession>
<comment type="pathway">
    <text evidence="3 16">Amino-acid biosynthesis; L-tryptophan biosynthesis; L-tryptophan from chorismate: step 3/5.</text>
</comment>
<dbReference type="OrthoDB" id="9804217at2"/>
<evidence type="ECO:0000256" key="11">
    <source>
        <dbReference type="ARBA" id="ARBA00023235"/>
    </source>
</evidence>
<dbReference type="PANTHER" id="PTHR22854">
    <property type="entry name" value="TRYPTOPHAN BIOSYNTHESIS PROTEIN"/>
    <property type="match status" value="1"/>
</dbReference>
<dbReference type="Gene3D" id="3.20.20.70">
    <property type="entry name" value="Aldolase class I"/>
    <property type="match status" value="2"/>
</dbReference>
<keyword evidence="10 15" id="KW-0057">Aromatic amino acid biosynthesis</keyword>
<keyword evidence="7 15" id="KW-0028">Amino-acid biosynthesis</keyword>
<comment type="function">
    <text evidence="14">Bifunctional enzyme that catalyzes two sequential steps of tryptophan biosynthetic pathway. The first reaction is catalyzed by the isomerase, coded by the TrpF domain; the second reaction is catalyzed by the synthase, coded by the TrpC domain.</text>
</comment>
<dbReference type="FunFam" id="3.20.20.70:FF:000024">
    <property type="entry name" value="Indole-3-glycerol phosphate synthase"/>
    <property type="match status" value="1"/>
</dbReference>
<keyword evidence="13" id="KW-0511">Multifunctional enzyme</keyword>
<dbReference type="KEGG" id="opf:CBP31_02985"/>
<dbReference type="InterPro" id="IPR013785">
    <property type="entry name" value="Aldolase_TIM"/>
</dbReference>
<comment type="similarity">
    <text evidence="15">Belongs to the TrpC family.</text>
</comment>
<dbReference type="InterPro" id="IPR001468">
    <property type="entry name" value="Indole-3-GlycerolPSynthase_CS"/>
</dbReference>
<keyword evidence="20" id="KW-1185">Reference proteome</keyword>
<evidence type="ECO:0000259" key="17">
    <source>
        <dbReference type="Pfam" id="PF00218"/>
    </source>
</evidence>
<evidence type="ECO:0000256" key="10">
    <source>
        <dbReference type="ARBA" id="ARBA00023141"/>
    </source>
</evidence>
<dbReference type="NCBIfam" id="NF006945">
    <property type="entry name" value="PRK09427.1"/>
    <property type="match status" value="1"/>
</dbReference>
<protein>
    <recommendedName>
        <fullName evidence="15 16">Multifunctional fusion protein</fullName>
    </recommendedName>
    <domain>
        <recommendedName>
            <fullName evidence="15">Indole-3-glycerol phosphate synthase</fullName>
            <shortName evidence="15">IGPS</shortName>
            <ecNumber evidence="15">4.1.1.48</ecNumber>
        </recommendedName>
    </domain>
    <domain>
        <recommendedName>
            <fullName evidence="16">N-(5'-phosphoribosyl)anthranilate isomerase</fullName>
            <shortName evidence="16">PRAI</shortName>
            <ecNumber evidence="16">5.3.1.24</ecNumber>
        </recommendedName>
    </domain>
</protein>
<evidence type="ECO:0000256" key="6">
    <source>
        <dbReference type="ARBA" id="ARBA00009847"/>
    </source>
</evidence>
<dbReference type="Pfam" id="PF00218">
    <property type="entry name" value="IGPS"/>
    <property type="match status" value="1"/>
</dbReference>
<dbReference type="InterPro" id="IPR011060">
    <property type="entry name" value="RibuloseP-bd_barrel"/>
</dbReference>
<dbReference type="InterPro" id="IPR001240">
    <property type="entry name" value="PRAI_dom"/>
</dbReference>
<keyword evidence="11 16" id="KW-0413">Isomerase</keyword>
<evidence type="ECO:0000313" key="19">
    <source>
        <dbReference type="EMBL" id="ART81716.1"/>
    </source>
</evidence>
<dbReference type="CDD" id="cd00405">
    <property type="entry name" value="PRAI"/>
    <property type="match status" value="1"/>
</dbReference>
<dbReference type="HAMAP" id="MF_00134_B">
    <property type="entry name" value="IGPS_B"/>
    <property type="match status" value="1"/>
</dbReference>
<comment type="similarity">
    <text evidence="5">In the N-terminal section; belongs to the TrpC family.</text>
</comment>
<keyword evidence="9 15" id="KW-0822">Tryptophan biosynthesis</keyword>